<sequence>MLTRLTLLDYAKIEAERITQMITRLSLIGLAVVFVLAGCETVEGIGQDVSGAARAVKRAL</sequence>
<keyword evidence="2" id="KW-1185">Reference proteome</keyword>
<evidence type="ECO:0000313" key="1">
    <source>
        <dbReference type="EMBL" id="TDT75090.1"/>
    </source>
</evidence>
<dbReference type="RefSeq" id="WP_246030400.1">
    <property type="nucleotide sequence ID" value="NZ_SOBH01000002.1"/>
</dbReference>
<reference evidence="1 2" key="1">
    <citation type="submission" date="2019-03" db="EMBL/GenBank/DDBJ databases">
        <title>Genomic Encyclopedia of Archaeal and Bacterial Type Strains, Phase II (KMG-II): from individual species to whole genera.</title>
        <authorList>
            <person name="Goeker M."/>
        </authorList>
    </citation>
    <scope>NUCLEOTIDE SEQUENCE [LARGE SCALE GENOMIC DNA]</scope>
    <source>
        <strain evidence="1 2">DSM 29467</strain>
    </source>
</reference>
<gene>
    <name evidence="1" type="ORF">BDE40_1816</name>
</gene>
<dbReference type="AlphaFoldDB" id="A0A4R7LLT8"/>
<protein>
    <submittedName>
        <fullName evidence="1">Entericidin EcnA/B family protein</fullName>
    </submittedName>
</protein>
<dbReference type="Proteomes" id="UP000294563">
    <property type="component" value="Unassembled WGS sequence"/>
</dbReference>
<evidence type="ECO:0000313" key="2">
    <source>
        <dbReference type="Proteomes" id="UP000294563"/>
    </source>
</evidence>
<dbReference type="EMBL" id="SOBH01000002">
    <property type="protein sequence ID" value="TDT75090.1"/>
    <property type="molecule type" value="Genomic_DNA"/>
</dbReference>
<accession>A0A4R7LLT8</accession>
<organism evidence="1 2">
    <name type="scientific">Litoreibacter halocynthiae</name>
    <dbReference type="NCBI Taxonomy" id="1242689"/>
    <lineage>
        <taxon>Bacteria</taxon>
        <taxon>Pseudomonadati</taxon>
        <taxon>Pseudomonadota</taxon>
        <taxon>Alphaproteobacteria</taxon>
        <taxon>Rhodobacterales</taxon>
        <taxon>Roseobacteraceae</taxon>
        <taxon>Litoreibacter</taxon>
    </lineage>
</organism>
<proteinExistence type="predicted"/>
<comment type="caution">
    <text evidence="1">The sequence shown here is derived from an EMBL/GenBank/DDBJ whole genome shotgun (WGS) entry which is preliminary data.</text>
</comment>
<name>A0A4R7LLT8_9RHOB</name>